<keyword evidence="2" id="KW-1185">Reference proteome</keyword>
<gene>
    <name evidence="1" type="ORF">RRG08_035854</name>
</gene>
<evidence type="ECO:0000313" key="1">
    <source>
        <dbReference type="EMBL" id="KAK3763172.1"/>
    </source>
</evidence>
<proteinExistence type="predicted"/>
<dbReference type="EMBL" id="JAWDGP010004592">
    <property type="protein sequence ID" value="KAK3763172.1"/>
    <property type="molecule type" value="Genomic_DNA"/>
</dbReference>
<protein>
    <submittedName>
        <fullName evidence="1">Uncharacterized protein</fullName>
    </submittedName>
</protein>
<sequence length="137" mass="15282">MASPTLAATYFRFSFNFGRVASRRGLGSPLSLCETNSFLCSLNSFVIGDGTRSRAKRGDEIWSRIEETSSILRHAIKCKYLAADGDMPPTYFLSCAPFPYCLRTRGHAAKKIQEAAILRHRNLTKSPHWLSLKPLGV</sequence>
<name>A0AAE1DAD7_9GAST</name>
<dbReference type="AlphaFoldDB" id="A0AAE1DAD7"/>
<evidence type="ECO:0000313" key="2">
    <source>
        <dbReference type="Proteomes" id="UP001283361"/>
    </source>
</evidence>
<reference evidence="1" key="1">
    <citation type="journal article" date="2023" name="G3 (Bethesda)">
        <title>A reference genome for the long-term kleptoplast-retaining sea slug Elysia crispata morphotype clarki.</title>
        <authorList>
            <person name="Eastman K.E."/>
            <person name="Pendleton A.L."/>
            <person name="Shaikh M.A."/>
            <person name="Suttiyut T."/>
            <person name="Ogas R."/>
            <person name="Tomko P."/>
            <person name="Gavelis G."/>
            <person name="Widhalm J.R."/>
            <person name="Wisecaver J.H."/>
        </authorList>
    </citation>
    <scope>NUCLEOTIDE SEQUENCE</scope>
    <source>
        <strain evidence="1">ECLA1</strain>
    </source>
</reference>
<organism evidence="1 2">
    <name type="scientific">Elysia crispata</name>
    <name type="common">lettuce slug</name>
    <dbReference type="NCBI Taxonomy" id="231223"/>
    <lineage>
        <taxon>Eukaryota</taxon>
        <taxon>Metazoa</taxon>
        <taxon>Spiralia</taxon>
        <taxon>Lophotrochozoa</taxon>
        <taxon>Mollusca</taxon>
        <taxon>Gastropoda</taxon>
        <taxon>Heterobranchia</taxon>
        <taxon>Euthyneura</taxon>
        <taxon>Panpulmonata</taxon>
        <taxon>Sacoglossa</taxon>
        <taxon>Placobranchoidea</taxon>
        <taxon>Plakobranchidae</taxon>
        <taxon>Elysia</taxon>
    </lineage>
</organism>
<accession>A0AAE1DAD7</accession>
<dbReference type="Proteomes" id="UP001283361">
    <property type="component" value="Unassembled WGS sequence"/>
</dbReference>
<comment type="caution">
    <text evidence="1">The sequence shown here is derived from an EMBL/GenBank/DDBJ whole genome shotgun (WGS) entry which is preliminary data.</text>
</comment>